<evidence type="ECO:0000313" key="1">
    <source>
        <dbReference type="EMBL" id="XFO75431.1"/>
    </source>
</evidence>
<evidence type="ECO:0000313" key="2">
    <source>
        <dbReference type="Proteomes" id="UP000216052"/>
    </source>
</evidence>
<accession>A0ABZ3JC96</accession>
<dbReference type="RefSeq" id="WP_169717069.1">
    <property type="nucleotide sequence ID" value="NZ_CP155571.1"/>
</dbReference>
<dbReference type="EMBL" id="CP155571">
    <property type="protein sequence ID" value="XFO75431.1"/>
    <property type="molecule type" value="Genomic_DNA"/>
</dbReference>
<gene>
    <name evidence="1" type="ORF">SPACI_055520</name>
</gene>
<proteinExistence type="predicted"/>
<protein>
    <submittedName>
        <fullName evidence="1">Uncharacterized protein</fullName>
    </submittedName>
</protein>
<sequence>MRSVIWMSNNMLEQILDDNGEYVLRKAGTSQETPLGQTVTEAKDKLRKLGRTDIVSQL</sequence>
<dbReference type="Proteomes" id="UP000216052">
    <property type="component" value="Chromosome"/>
</dbReference>
<organism evidence="1 2">
    <name type="scientific">Sporomusa acidovorans (strain ATCC 49682 / DSM 3132 / Mol)</name>
    <dbReference type="NCBI Taxonomy" id="1123286"/>
    <lineage>
        <taxon>Bacteria</taxon>
        <taxon>Bacillati</taxon>
        <taxon>Bacillota</taxon>
        <taxon>Negativicutes</taxon>
        <taxon>Selenomonadales</taxon>
        <taxon>Sporomusaceae</taxon>
        <taxon>Sporomusa</taxon>
    </lineage>
</organism>
<reference evidence="1" key="1">
    <citation type="submission" date="2024-05" db="EMBL/GenBank/DDBJ databases">
        <title>Isolation and characterization of Sporomusa carbonis sp. nov., a carboxydotrophic hydrogenogen in the genus of Sporomusa isolated from a charcoal burning pile.</title>
        <authorList>
            <person name="Boeer T."/>
            <person name="Rosenbaum F."/>
            <person name="Eysell L."/>
            <person name="Mueller V."/>
            <person name="Daniel R."/>
            <person name="Poehlein A."/>
        </authorList>
    </citation>
    <scope>NUCLEOTIDE SEQUENCE [LARGE SCALE GENOMIC DNA]</scope>
    <source>
        <strain evidence="1">DSM 3132</strain>
    </source>
</reference>
<keyword evidence="2" id="KW-1185">Reference proteome</keyword>
<name>A0ABZ3JC96_SPOA4</name>